<dbReference type="GO" id="GO:0003824">
    <property type="term" value="F:catalytic activity"/>
    <property type="evidence" value="ECO:0007669"/>
    <property type="project" value="InterPro"/>
</dbReference>
<evidence type="ECO:0000259" key="6">
    <source>
        <dbReference type="Pfam" id="PF03364"/>
    </source>
</evidence>
<evidence type="ECO:0000256" key="3">
    <source>
        <dbReference type="ARBA" id="ARBA00011814"/>
    </source>
</evidence>
<dbReference type="PANTHER" id="PTHR43802:SF1">
    <property type="entry name" value="IP11341P-RELATED"/>
    <property type="match status" value="1"/>
</dbReference>
<dbReference type="CDD" id="cd07813">
    <property type="entry name" value="COQ10p_like"/>
    <property type="match status" value="1"/>
</dbReference>
<dbReference type="CDD" id="cd06558">
    <property type="entry name" value="crotonase-like"/>
    <property type="match status" value="1"/>
</dbReference>
<dbReference type="EMBL" id="LUCH01004410">
    <property type="protein sequence ID" value="KAF5399044.1"/>
    <property type="molecule type" value="Genomic_DNA"/>
</dbReference>
<comment type="similarity">
    <text evidence="1 5">Belongs to the enoyl-CoA hydratase/isomerase family.</text>
</comment>
<dbReference type="Pfam" id="PF03364">
    <property type="entry name" value="Polyketide_cyc"/>
    <property type="match status" value="1"/>
</dbReference>
<reference evidence="7" key="1">
    <citation type="submission" date="2019-05" db="EMBL/GenBank/DDBJ databases">
        <title>Annotation for the trematode Paragonimus heterotremus.</title>
        <authorList>
            <person name="Choi Y.-J."/>
        </authorList>
    </citation>
    <scope>NUCLEOTIDE SEQUENCE</scope>
    <source>
        <strain evidence="7">LC</strain>
    </source>
</reference>
<keyword evidence="8" id="KW-1185">Reference proteome</keyword>
<accession>A0A8J4TH82</accession>
<dbReference type="InterPro" id="IPR023393">
    <property type="entry name" value="START-like_dom_sf"/>
</dbReference>
<dbReference type="InterPro" id="IPR001753">
    <property type="entry name" value="Enoyl-CoA_hydra/iso"/>
</dbReference>
<dbReference type="PROSITE" id="PS00166">
    <property type="entry name" value="ENOYL_COA_HYDRATASE"/>
    <property type="match status" value="1"/>
</dbReference>
<dbReference type="PANTHER" id="PTHR43802">
    <property type="entry name" value="ENOYL-COA HYDRATASE"/>
    <property type="match status" value="1"/>
</dbReference>
<dbReference type="AlphaFoldDB" id="A0A8J4TH82"/>
<dbReference type="InterPro" id="IPR018376">
    <property type="entry name" value="Enoyl-CoA_hyd/isom_CS"/>
</dbReference>
<dbReference type="OrthoDB" id="292693at2759"/>
<organism evidence="7 8">
    <name type="scientific">Paragonimus heterotremus</name>
    <dbReference type="NCBI Taxonomy" id="100268"/>
    <lineage>
        <taxon>Eukaryota</taxon>
        <taxon>Metazoa</taxon>
        <taxon>Spiralia</taxon>
        <taxon>Lophotrochozoa</taxon>
        <taxon>Platyhelminthes</taxon>
        <taxon>Trematoda</taxon>
        <taxon>Digenea</taxon>
        <taxon>Plagiorchiida</taxon>
        <taxon>Troglotremata</taxon>
        <taxon>Troglotrematidae</taxon>
        <taxon>Paragonimus</taxon>
    </lineage>
</organism>
<evidence type="ECO:0000313" key="8">
    <source>
        <dbReference type="Proteomes" id="UP000748531"/>
    </source>
</evidence>
<comment type="caution">
    <text evidence="7">The sequence shown here is derived from an EMBL/GenBank/DDBJ whole genome shotgun (WGS) entry which is preliminary data.</text>
</comment>
<comment type="function">
    <text evidence="4">Required for the function of coenzyme Q in the respiratory chain. May serve as a chaperone or may be involved in the transport of Q6 from its site of synthesis to the catalytic sites of the respiratory complexes.</text>
</comment>
<sequence>MSSSAGPAARLCTSLTKRIPNFLLRRTFLTFGTQYNKSMAYKERRLLGYSQQQMFNIAADVSRYAEFVPWCNESVVLRKTPSGALIVRLGVGFPPLNESYQSTVTLENPGLVKSIAQQGNIFEYLINEWKFFPGSTDVPNTCTVEFFVNFEFKSVLYAKVAGLFFDQVVAMMVTSFLDRARILHGPPAIPTQKPQILRIGRLLLIGLNRPDKANSIDRLTANLLGRVVTEQFEHDKDVYGGVIYGEGTDFCTGLDFDELSTSGEYCLKGHAAMNNFAPMGFTRMRLSKPLVAAITGRAIGGGLELAMACDLRVAEEDSILGLHPRKYCIPMMDMGTMRLPALIGLSRALDLVLTGRSLTASEAHQFGLVNRVAKVGTAVGIAVKLVDTICQLPGQSAILADRDGLLRASDFSYTLAAEEFERAREAFLADSHAGLRIFFEERLKNDRRRIAIHSSHRKDAPSEVDQN</sequence>
<evidence type="ECO:0000313" key="7">
    <source>
        <dbReference type="EMBL" id="KAF5399044.1"/>
    </source>
</evidence>
<dbReference type="InterPro" id="IPR005031">
    <property type="entry name" value="COQ10_START"/>
</dbReference>
<dbReference type="Gene3D" id="3.90.226.10">
    <property type="entry name" value="2-enoyl-CoA Hydratase, Chain A, domain 1"/>
    <property type="match status" value="1"/>
</dbReference>
<gene>
    <name evidence="7" type="ORF">PHET_07875</name>
</gene>
<dbReference type="GO" id="GO:0045333">
    <property type="term" value="P:cellular respiration"/>
    <property type="evidence" value="ECO:0007669"/>
    <property type="project" value="InterPro"/>
</dbReference>
<proteinExistence type="inferred from homology"/>
<protein>
    <recommendedName>
        <fullName evidence="6">Coenzyme Q-binding protein COQ10 START domain-containing protein</fullName>
    </recommendedName>
</protein>
<dbReference type="Pfam" id="PF00378">
    <property type="entry name" value="ECH_1"/>
    <property type="match status" value="1"/>
</dbReference>
<evidence type="ECO:0000256" key="5">
    <source>
        <dbReference type="RuleBase" id="RU003707"/>
    </source>
</evidence>
<dbReference type="SUPFAM" id="SSF52096">
    <property type="entry name" value="ClpP/crotonase"/>
    <property type="match status" value="1"/>
</dbReference>
<evidence type="ECO:0000256" key="4">
    <source>
        <dbReference type="ARBA" id="ARBA00024947"/>
    </source>
</evidence>
<dbReference type="Gene3D" id="3.30.530.20">
    <property type="match status" value="1"/>
</dbReference>
<evidence type="ECO:0000256" key="1">
    <source>
        <dbReference type="ARBA" id="ARBA00005254"/>
    </source>
</evidence>
<evidence type="ECO:0000256" key="2">
    <source>
        <dbReference type="ARBA" id="ARBA00006885"/>
    </source>
</evidence>
<dbReference type="InterPro" id="IPR029045">
    <property type="entry name" value="ClpP/crotonase-like_dom_sf"/>
</dbReference>
<dbReference type="SUPFAM" id="SSF55961">
    <property type="entry name" value="Bet v1-like"/>
    <property type="match status" value="1"/>
</dbReference>
<dbReference type="GO" id="GO:0048039">
    <property type="term" value="F:ubiquinone binding"/>
    <property type="evidence" value="ECO:0007669"/>
    <property type="project" value="InterPro"/>
</dbReference>
<dbReference type="Proteomes" id="UP000748531">
    <property type="component" value="Unassembled WGS sequence"/>
</dbReference>
<dbReference type="InterPro" id="IPR044996">
    <property type="entry name" value="COQ10-like"/>
</dbReference>
<feature type="domain" description="Coenzyme Q-binding protein COQ10 START" evidence="6">
    <location>
        <begin position="48"/>
        <end position="176"/>
    </location>
</feature>
<name>A0A8J4TH82_9TREM</name>
<comment type="subunit">
    <text evidence="3">Interacts with coenzyme Q.</text>
</comment>
<comment type="similarity">
    <text evidence="2">Belongs to the COQ10 family.</text>
</comment>